<feature type="region of interest" description="Disordered" evidence="2">
    <location>
        <begin position="102"/>
        <end position="121"/>
    </location>
</feature>
<organism evidence="4 5">
    <name type="scientific">Xylaria flabelliformis</name>
    <dbReference type="NCBI Taxonomy" id="2512241"/>
    <lineage>
        <taxon>Eukaryota</taxon>
        <taxon>Fungi</taxon>
        <taxon>Dikarya</taxon>
        <taxon>Ascomycota</taxon>
        <taxon>Pezizomycotina</taxon>
        <taxon>Sordariomycetes</taxon>
        <taxon>Xylariomycetidae</taxon>
        <taxon>Xylariales</taxon>
        <taxon>Xylariaceae</taxon>
        <taxon>Xylaria</taxon>
    </lineage>
</organism>
<dbReference type="SUPFAM" id="SSF144232">
    <property type="entry name" value="HIT/MYND zinc finger-like"/>
    <property type="match status" value="1"/>
</dbReference>
<feature type="compositionally biased region" description="Basic and acidic residues" evidence="2">
    <location>
        <begin position="34"/>
        <end position="48"/>
    </location>
</feature>
<feature type="domain" description="HIT-type" evidence="3">
    <location>
        <begin position="8"/>
        <end position="42"/>
    </location>
</feature>
<dbReference type="CDD" id="cd23023">
    <property type="entry name" value="zf-HIT_BCD1"/>
    <property type="match status" value="1"/>
</dbReference>
<comment type="caution">
    <text evidence="4">The sequence shown here is derived from an EMBL/GenBank/DDBJ whole genome shotgun (WGS) entry which is preliminary data.</text>
</comment>
<sequence>MAATRPPCFICNAVEGKYKCPRCEEFTCSLPCSREHRDNHPAVEEKPKLPTSTDLAVEAQQVSPNQKPPNKLSDIVDTTEYKTLLQRYPDLEKYLWSIATATDPPQPGQRGKMPRKANQSWTKEEGMTNAVQLVQSIKASPGDVRDAIREFSDLVSIFKARIQAQDDQVRKQRAEEDAQIISGLLREEKS</sequence>
<proteinExistence type="predicted"/>
<feature type="compositionally biased region" description="Polar residues" evidence="2">
    <location>
        <begin position="50"/>
        <end position="65"/>
    </location>
</feature>
<gene>
    <name evidence="4" type="ORF">FHL15_006806</name>
</gene>
<dbReference type="Gene3D" id="3.30.60.190">
    <property type="match status" value="1"/>
</dbReference>
<dbReference type="Proteomes" id="UP000319160">
    <property type="component" value="Unassembled WGS sequence"/>
</dbReference>
<evidence type="ECO:0000256" key="1">
    <source>
        <dbReference type="PROSITE-ProRule" id="PRU00453"/>
    </source>
</evidence>
<dbReference type="GO" id="GO:0008270">
    <property type="term" value="F:zinc ion binding"/>
    <property type="evidence" value="ECO:0007669"/>
    <property type="project" value="UniProtKB-UniRule"/>
</dbReference>
<dbReference type="OrthoDB" id="18412at2759"/>
<keyword evidence="1" id="KW-0863">Zinc-finger</keyword>
<dbReference type="EMBL" id="VFLP01000038">
    <property type="protein sequence ID" value="TRX92191.1"/>
    <property type="molecule type" value="Genomic_DNA"/>
</dbReference>
<protein>
    <recommendedName>
        <fullName evidence="3">HIT-type domain-containing protein</fullName>
    </recommendedName>
</protein>
<keyword evidence="5" id="KW-1185">Reference proteome</keyword>
<feature type="region of interest" description="Disordered" evidence="2">
    <location>
        <begin position="34"/>
        <end position="73"/>
    </location>
</feature>
<evidence type="ECO:0000313" key="5">
    <source>
        <dbReference type="Proteomes" id="UP000319160"/>
    </source>
</evidence>
<accession>A0A553HW56</accession>
<dbReference type="STRING" id="2512241.A0A553HW56"/>
<name>A0A553HW56_9PEZI</name>
<dbReference type="AlphaFoldDB" id="A0A553HW56"/>
<evidence type="ECO:0000313" key="4">
    <source>
        <dbReference type="EMBL" id="TRX92191.1"/>
    </source>
</evidence>
<dbReference type="PROSITE" id="PS51083">
    <property type="entry name" value="ZF_HIT"/>
    <property type="match status" value="1"/>
</dbReference>
<evidence type="ECO:0000259" key="3">
    <source>
        <dbReference type="PROSITE" id="PS51083"/>
    </source>
</evidence>
<dbReference type="Pfam" id="PF04438">
    <property type="entry name" value="zf-HIT"/>
    <property type="match status" value="1"/>
</dbReference>
<evidence type="ECO:0000256" key="2">
    <source>
        <dbReference type="SAM" id="MobiDB-lite"/>
    </source>
</evidence>
<reference evidence="5" key="1">
    <citation type="submission" date="2019-06" db="EMBL/GenBank/DDBJ databases">
        <title>Draft genome sequence of the griseofulvin-producing fungus Xylaria cubensis strain G536.</title>
        <authorList>
            <person name="Mead M.E."/>
            <person name="Raja H.A."/>
            <person name="Steenwyk J.L."/>
            <person name="Knowles S.L."/>
            <person name="Oberlies N.H."/>
            <person name="Rokas A."/>
        </authorList>
    </citation>
    <scope>NUCLEOTIDE SEQUENCE [LARGE SCALE GENOMIC DNA]</scope>
    <source>
        <strain evidence="5">G536</strain>
    </source>
</reference>
<keyword evidence="1" id="KW-0479">Metal-binding</keyword>
<keyword evidence="1" id="KW-0862">Zinc</keyword>
<dbReference type="InterPro" id="IPR007529">
    <property type="entry name" value="Znf_HIT"/>
</dbReference>